<keyword evidence="1" id="KW-0732">Signal</keyword>
<protein>
    <submittedName>
        <fullName evidence="2">Uncharacterized protein</fullName>
    </submittedName>
</protein>
<evidence type="ECO:0000256" key="1">
    <source>
        <dbReference type="SAM" id="SignalP"/>
    </source>
</evidence>
<dbReference type="EMBL" id="AP009384">
    <property type="protein sequence ID" value="BAF90235.1"/>
    <property type="molecule type" value="Genomic_DNA"/>
</dbReference>
<name>A8HSZ7_AZOC5</name>
<organism evidence="2 3">
    <name type="scientific">Azorhizobium caulinodans (strain ATCC 43989 / DSM 5975 / JCM 20966 / LMG 6465 / NBRC 14845 / NCIMB 13405 / ORS 571)</name>
    <dbReference type="NCBI Taxonomy" id="438753"/>
    <lineage>
        <taxon>Bacteria</taxon>
        <taxon>Pseudomonadati</taxon>
        <taxon>Pseudomonadota</taxon>
        <taxon>Alphaproteobacteria</taxon>
        <taxon>Hyphomicrobiales</taxon>
        <taxon>Xanthobacteraceae</taxon>
        <taxon>Azorhizobium</taxon>
    </lineage>
</organism>
<dbReference type="Proteomes" id="UP000000270">
    <property type="component" value="Chromosome"/>
</dbReference>
<reference evidence="2 3" key="4">
    <citation type="journal article" date="2009" name="Appl. Environ. Microbiol.">
        <title>Comparative genome-wide transcriptional profiling of Azorhizobium caulinodans ORS571 grown under free-living and symbiotic conditions.</title>
        <authorList>
            <person name="Tsukada S."/>
            <person name="Aono T."/>
            <person name="Akiba N."/>
            <person name="Lee KB."/>
            <person name="Liu CT."/>
            <person name="Toyazaki H."/>
            <person name="Oyaizu H."/>
        </authorList>
    </citation>
    <scope>NUCLEOTIDE SEQUENCE [LARGE SCALE GENOMIC DNA]</scope>
    <source>
        <strain evidence="3">ATCC 43989 / DSM 5975 / JCM 20966 / LMG 6465 / NBRC 14845 / NCIMB 13405 / ORS 571</strain>
    </source>
</reference>
<gene>
    <name evidence="2" type="ordered locus">AZC_4237</name>
</gene>
<dbReference type="HOGENOM" id="CLU_971993_0_0_5"/>
<reference evidence="2 3" key="3">
    <citation type="journal article" date="2008" name="BMC Genomics">
        <title>The genome of the versatile nitrogen fixer Azorhizobium caulinodans ORS571.</title>
        <authorList>
            <person name="Lee KB."/>
            <person name="Backer P.D."/>
            <person name="Aono T."/>
            <person name="Liu CT."/>
            <person name="Suzuki S."/>
            <person name="Suzuki T."/>
            <person name="Kaneko T."/>
            <person name="Yamada M."/>
            <person name="Tabata S."/>
            <person name="Kupfer D.M."/>
            <person name="Najar F.Z."/>
            <person name="Wiley G.B."/>
            <person name="Roe B."/>
            <person name="Binnewies T.T."/>
            <person name="Ussery D.W."/>
            <person name="D'Haeze W."/>
            <person name="Herder J.D."/>
            <person name="Gevers D."/>
            <person name="Vereecke D."/>
            <person name="Holsters M."/>
            <person name="Oyaizu H."/>
        </authorList>
    </citation>
    <scope>NUCLEOTIDE SEQUENCE [LARGE SCALE GENOMIC DNA]</scope>
    <source>
        <strain evidence="3">ATCC 43989 / DSM 5975 / JCM 20966 / LMG 6465 / NBRC 14845 / NCIMB 13405 / ORS 571</strain>
    </source>
</reference>
<sequence length="286" mass="30002">MPSAPHSPFALRRRVRRFGTLPWCAGLALVSILTASPVLAQDITFTATGAPQPYTIANVQPDVRGLAPGMGEAEARAALAKAYPASRIEATKATITYLSDGVAFRSRPVLTQMTAQASGPGTQEEVTLSFGLPTTGSPLLGIQRRVDFGSSAAAPQVAPLVGQLIEKYGPPSFRRGEEAAPVQSLIWVFGTGKVQPCGTKAPCPAVSATFAIGRLDSYRAAVEEKQDLLIQVDLIVQAGGRVRSFKTTLADNRGAVASYEAAQSQIVAAVDARAARQGTAPETPKF</sequence>
<evidence type="ECO:0000313" key="2">
    <source>
        <dbReference type="EMBL" id="BAF90235.1"/>
    </source>
</evidence>
<reference evidence="2 3" key="6">
    <citation type="journal article" date="2011" name="Appl. Environ. Microbiol.">
        <title>Involvement of the azorhizobial chromosome partition gene (parA) in the onset of bacteroid differentiation during Sesbania rostrata stem nodule development.</title>
        <authorList>
            <person name="Liu CT."/>
            <person name="Lee KB."/>
            <person name="Wang YS."/>
            <person name="Peng MH."/>
            <person name="Lee KT."/>
            <person name="Suzuki S."/>
            <person name="Suzuki T."/>
            <person name="Oyaizu H."/>
        </authorList>
    </citation>
    <scope>NUCLEOTIDE SEQUENCE [LARGE SCALE GENOMIC DNA]</scope>
    <source>
        <strain evidence="3">ATCC 43989 / DSM 5975 / JCM 20966 / LMG 6465 / NBRC 14845 / NCIMB 13405 / ORS 571</strain>
    </source>
</reference>
<dbReference type="RefSeq" id="WP_012172757.1">
    <property type="nucleotide sequence ID" value="NC_009937.1"/>
</dbReference>
<dbReference type="AlphaFoldDB" id="A8HSZ7"/>
<keyword evidence="3" id="KW-1185">Reference proteome</keyword>
<feature type="chain" id="PRO_5002720676" evidence="1">
    <location>
        <begin position="41"/>
        <end position="286"/>
    </location>
</feature>
<reference evidence="2 3" key="5">
    <citation type="journal article" date="2010" name="Appl. Environ. Microbiol.">
        <title>phrR-like gene praR of Azorhizobium caulinodans ORS571 is essential for symbiosis with Sesbania rostrata and is involved in expression of reb genes.</title>
        <authorList>
            <person name="Akiba N."/>
            <person name="Aono T."/>
            <person name="Toyazaki H."/>
            <person name="Sato S."/>
            <person name="Oyaizu H."/>
        </authorList>
    </citation>
    <scope>NUCLEOTIDE SEQUENCE [LARGE SCALE GENOMIC DNA]</scope>
    <source>
        <strain evidence="3">ATCC 43989 / DSM 5975 / JCM 20966 / LMG 6465 / NBRC 14845 / NCIMB 13405 / ORS 571</strain>
    </source>
</reference>
<evidence type="ECO:0000313" key="3">
    <source>
        <dbReference type="Proteomes" id="UP000000270"/>
    </source>
</evidence>
<proteinExistence type="predicted"/>
<dbReference type="STRING" id="438753.AZC_4237"/>
<reference evidence="3" key="2">
    <citation type="submission" date="2007-04" db="EMBL/GenBank/DDBJ databases">
        <title>Complete genome sequence of the nitrogen-fixing bacterium Azorhizobium caulinodans ORS571.</title>
        <authorList>
            <person name="Lee K.B."/>
            <person name="Backer P.D."/>
            <person name="Aono T."/>
            <person name="Liu C.T."/>
            <person name="Suzuki S."/>
            <person name="Suzuki T."/>
            <person name="Kaneko T."/>
            <person name="Yamada M."/>
            <person name="Tabata S."/>
            <person name="Kupfer D.M."/>
            <person name="Najar F.Z."/>
            <person name="Wiley G.B."/>
            <person name="Roe B."/>
            <person name="Binnewies T."/>
            <person name="Ussery D."/>
            <person name="Vereecke D."/>
            <person name="Gevers D."/>
            <person name="Holsters M."/>
            <person name="Oyaizu H."/>
        </authorList>
    </citation>
    <scope>NUCLEOTIDE SEQUENCE [LARGE SCALE GENOMIC DNA]</scope>
    <source>
        <strain evidence="3">ATCC 43989 / DSM 5975 / JCM 20966 / LMG 6465 / NBRC 14845 / NCIMB 13405 / ORS 571</strain>
    </source>
</reference>
<reference evidence="2 3" key="1">
    <citation type="journal article" date="2007" name="Appl. Environ. Microbiol.">
        <title>Rhizobial factors required for stem nodule maturation and maintenance in Sesbania rostrata-Azorhizobium caulinodans ORS571 symbiosis.</title>
        <authorList>
            <person name="Suzuki S."/>
            <person name="Aono T."/>
            <person name="Lee KB."/>
            <person name="Suzuki T."/>
            <person name="Liu CT."/>
            <person name="Miwa H."/>
            <person name="Wakao S."/>
            <person name="Iki T."/>
            <person name="Oyaizu H."/>
        </authorList>
    </citation>
    <scope>NUCLEOTIDE SEQUENCE [LARGE SCALE GENOMIC DNA]</scope>
    <source>
        <strain evidence="3">ATCC 43989 / DSM 5975 / JCM 20966 / LMG 6465 / NBRC 14845 / NCIMB 13405 / ORS 571</strain>
    </source>
</reference>
<accession>A8HSZ7</accession>
<feature type="signal peptide" evidence="1">
    <location>
        <begin position="1"/>
        <end position="40"/>
    </location>
</feature>
<dbReference type="KEGG" id="azc:AZC_4237"/>